<evidence type="ECO:0000256" key="8">
    <source>
        <dbReference type="ARBA" id="ARBA00023170"/>
    </source>
</evidence>
<evidence type="ECO:0000313" key="16">
    <source>
        <dbReference type="Proteomes" id="UP001204548"/>
    </source>
</evidence>
<comment type="similarity">
    <text evidence="10 11">Belongs to the TonB-dependent receptor family.</text>
</comment>
<keyword evidence="9 10" id="KW-0998">Cell outer membrane</keyword>
<evidence type="ECO:0000256" key="5">
    <source>
        <dbReference type="ARBA" id="ARBA00022729"/>
    </source>
</evidence>
<dbReference type="PROSITE" id="PS52016">
    <property type="entry name" value="TONB_DEPENDENT_REC_3"/>
    <property type="match status" value="1"/>
</dbReference>
<evidence type="ECO:0000256" key="12">
    <source>
        <dbReference type="SAM" id="SignalP"/>
    </source>
</evidence>
<keyword evidence="6 11" id="KW-0798">TonB box</keyword>
<evidence type="ECO:0000256" key="11">
    <source>
        <dbReference type="RuleBase" id="RU003357"/>
    </source>
</evidence>
<dbReference type="InterPro" id="IPR000531">
    <property type="entry name" value="Beta-barrel_TonB"/>
</dbReference>
<evidence type="ECO:0000259" key="14">
    <source>
        <dbReference type="Pfam" id="PF07715"/>
    </source>
</evidence>
<feature type="signal peptide" evidence="12">
    <location>
        <begin position="1"/>
        <end position="21"/>
    </location>
</feature>
<keyword evidence="7 10" id="KW-0472">Membrane</keyword>
<evidence type="ECO:0000256" key="6">
    <source>
        <dbReference type="ARBA" id="ARBA00023077"/>
    </source>
</evidence>
<dbReference type="InterPro" id="IPR036942">
    <property type="entry name" value="Beta-barrel_TonB_sf"/>
</dbReference>
<dbReference type="GO" id="GO:0015344">
    <property type="term" value="F:siderophore uptake transmembrane transporter activity"/>
    <property type="evidence" value="ECO:0007669"/>
    <property type="project" value="TreeGrafter"/>
</dbReference>
<accession>A0AAW5NYQ4</accession>
<gene>
    <name evidence="15" type="ORF">NXW97_15805</name>
</gene>
<evidence type="ECO:0000256" key="1">
    <source>
        <dbReference type="ARBA" id="ARBA00004571"/>
    </source>
</evidence>
<evidence type="ECO:0000256" key="4">
    <source>
        <dbReference type="ARBA" id="ARBA00022692"/>
    </source>
</evidence>
<comment type="caution">
    <text evidence="15">The sequence shown here is derived from an EMBL/GenBank/DDBJ whole genome shotgun (WGS) entry which is preliminary data.</text>
</comment>
<proteinExistence type="inferred from homology"/>
<keyword evidence="2 10" id="KW-0813">Transport</keyword>
<dbReference type="SUPFAM" id="SSF56935">
    <property type="entry name" value="Porins"/>
    <property type="match status" value="1"/>
</dbReference>
<dbReference type="EMBL" id="JANUTS010000001">
    <property type="protein sequence ID" value="MCS2793455.1"/>
    <property type="molecule type" value="Genomic_DNA"/>
</dbReference>
<evidence type="ECO:0000256" key="10">
    <source>
        <dbReference type="PROSITE-ProRule" id="PRU01360"/>
    </source>
</evidence>
<comment type="subcellular location">
    <subcellularLocation>
        <location evidence="1 10">Cell outer membrane</location>
        <topology evidence="1 10">Multi-pass membrane protein</topology>
    </subcellularLocation>
</comment>
<protein>
    <submittedName>
        <fullName evidence="15">TonB-dependent receptor</fullName>
    </submittedName>
</protein>
<evidence type="ECO:0000256" key="9">
    <source>
        <dbReference type="ARBA" id="ARBA00023237"/>
    </source>
</evidence>
<evidence type="ECO:0000256" key="7">
    <source>
        <dbReference type="ARBA" id="ARBA00023136"/>
    </source>
</evidence>
<keyword evidence="5 12" id="KW-0732">Signal</keyword>
<dbReference type="Proteomes" id="UP001204548">
    <property type="component" value="Unassembled WGS sequence"/>
</dbReference>
<dbReference type="Pfam" id="PF00593">
    <property type="entry name" value="TonB_dep_Rec_b-barrel"/>
    <property type="match status" value="1"/>
</dbReference>
<dbReference type="Gene3D" id="2.40.170.20">
    <property type="entry name" value="TonB-dependent receptor, beta-barrel domain"/>
    <property type="match status" value="1"/>
</dbReference>
<keyword evidence="8 15" id="KW-0675">Receptor</keyword>
<keyword evidence="3 10" id="KW-1134">Transmembrane beta strand</keyword>
<dbReference type="InterPro" id="IPR037066">
    <property type="entry name" value="Plug_dom_sf"/>
</dbReference>
<dbReference type="PANTHER" id="PTHR30069">
    <property type="entry name" value="TONB-DEPENDENT OUTER MEMBRANE RECEPTOR"/>
    <property type="match status" value="1"/>
</dbReference>
<dbReference type="AlphaFoldDB" id="A0AAW5NYQ4"/>
<evidence type="ECO:0000313" key="15">
    <source>
        <dbReference type="EMBL" id="MCS2793455.1"/>
    </source>
</evidence>
<name>A0AAW5NYQ4_9BACE</name>
<reference evidence="15" key="1">
    <citation type="submission" date="2022-08" db="EMBL/GenBank/DDBJ databases">
        <title>Genome Sequencing of Bacteroides fragilis Group Isolates with Nanopore Technology.</title>
        <authorList>
            <person name="Tisza M.J."/>
            <person name="Smith D."/>
            <person name="Dekker J.P."/>
        </authorList>
    </citation>
    <scope>NUCLEOTIDE SEQUENCE</scope>
    <source>
        <strain evidence="15">BFG-351</strain>
    </source>
</reference>
<keyword evidence="4 10" id="KW-0812">Transmembrane</keyword>
<dbReference type="RefSeq" id="WP_010537970.1">
    <property type="nucleotide sequence ID" value="NZ_CAJTBQ010000023.1"/>
</dbReference>
<sequence length="632" mass="70869">MKRIATCLFLFSSLLSTSGMAQSGKDTTQLRRNYIIDEVVVTGTRNETDIRHLPMTISVVGRQQIEKRYEPSLLPLLTEQVPGFFTTSRGIMGYGVSTGAAGGMSLRGIGGSPTAGLLVLIDGHPQYMGLMGHPIADAYQSMMTEKVEILRGPASVLYGSNAMGGVINIVTRKQQQEGVNTNMQVGYESYNTLQTEFSNRVKKERFSSIVTGSYNRTDGHRPDMEFEQYGGYAKLGYDFSNSWKLWGDVNVTHFNASNPGTVQVPLIDNDSRITRGMTSFALENNYEKTAGALSFFYNWGRHKINDGYKTGEQPQASHFNSKDKMFGISWYQSATFFTGNRLTAGFDYQHFGGESWNKVVATGERKPGVDKQMDEFAGYVDFRQDINSWLSLDAGIRVDHHSHVGTEWIPQGGLAFHLPENAELKAMVSKGYRNPTIREMYMFAPANPELKPEKLVNYELSYSQRLLEGALFYGMNLYYINGDNVIMSNGLTPPLNVNSGEIENWGVEANIGYRLSSHWNVNANYSWLHMENPVLAAPEHKLYAGADYVKGRWTVSTSIQYIKGLYTSVIINNKGVEQQDSFVLWNLRGSYRICRFADIFVKGENLLAQRYEINAGYPMPKTTFMGGINLNF</sequence>
<dbReference type="Gene3D" id="2.170.130.10">
    <property type="entry name" value="TonB-dependent receptor, plug domain"/>
    <property type="match status" value="1"/>
</dbReference>
<dbReference type="CDD" id="cd01347">
    <property type="entry name" value="ligand_gated_channel"/>
    <property type="match status" value="1"/>
</dbReference>
<evidence type="ECO:0000259" key="13">
    <source>
        <dbReference type="Pfam" id="PF00593"/>
    </source>
</evidence>
<evidence type="ECO:0000256" key="2">
    <source>
        <dbReference type="ARBA" id="ARBA00022448"/>
    </source>
</evidence>
<feature type="domain" description="TonB-dependent receptor plug" evidence="14">
    <location>
        <begin position="50"/>
        <end position="166"/>
    </location>
</feature>
<dbReference type="GO" id="GO:0044718">
    <property type="term" value="P:siderophore transmembrane transport"/>
    <property type="evidence" value="ECO:0007669"/>
    <property type="project" value="TreeGrafter"/>
</dbReference>
<organism evidence="15 16">
    <name type="scientific">Bacteroides faecis</name>
    <dbReference type="NCBI Taxonomy" id="674529"/>
    <lineage>
        <taxon>Bacteria</taxon>
        <taxon>Pseudomonadati</taxon>
        <taxon>Bacteroidota</taxon>
        <taxon>Bacteroidia</taxon>
        <taxon>Bacteroidales</taxon>
        <taxon>Bacteroidaceae</taxon>
        <taxon>Bacteroides</taxon>
    </lineage>
</organism>
<feature type="chain" id="PRO_5043363885" evidence="12">
    <location>
        <begin position="22"/>
        <end position="632"/>
    </location>
</feature>
<evidence type="ECO:0000256" key="3">
    <source>
        <dbReference type="ARBA" id="ARBA00022452"/>
    </source>
</evidence>
<dbReference type="InterPro" id="IPR012910">
    <property type="entry name" value="Plug_dom"/>
</dbReference>
<dbReference type="PANTHER" id="PTHR30069:SF29">
    <property type="entry name" value="HEMOGLOBIN AND HEMOGLOBIN-HAPTOGLOBIN-BINDING PROTEIN 1-RELATED"/>
    <property type="match status" value="1"/>
</dbReference>
<dbReference type="InterPro" id="IPR039426">
    <property type="entry name" value="TonB-dep_rcpt-like"/>
</dbReference>
<dbReference type="GO" id="GO:0009279">
    <property type="term" value="C:cell outer membrane"/>
    <property type="evidence" value="ECO:0007669"/>
    <property type="project" value="UniProtKB-SubCell"/>
</dbReference>
<dbReference type="Pfam" id="PF07715">
    <property type="entry name" value="Plug"/>
    <property type="match status" value="1"/>
</dbReference>
<feature type="domain" description="TonB-dependent receptor-like beta-barrel" evidence="13">
    <location>
        <begin position="230"/>
        <end position="606"/>
    </location>
</feature>